<gene>
    <name evidence="9" type="ORF">LUZ63_019585</name>
</gene>
<dbReference type="AlphaFoldDB" id="A0A9Q0C6H9"/>
<dbReference type="PROSITE" id="PS50090">
    <property type="entry name" value="MYB_LIKE"/>
    <property type="match status" value="2"/>
</dbReference>
<feature type="domain" description="HTH myb-type" evidence="8">
    <location>
        <begin position="10"/>
        <end position="62"/>
    </location>
</feature>
<reference evidence="9" key="1">
    <citation type="journal article" date="2022" name="Cell">
        <title>Repeat-based holocentromeres influence genome architecture and karyotype evolution.</title>
        <authorList>
            <person name="Hofstatter P.G."/>
            <person name="Thangavel G."/>
            <person name="Lux T."/>
            <person name="Neumann P."/>
            <person name="Vondrak T."/>
            <person name="Novak P."/>
            <person name="Zhang M."/>
            <person name="Costa L."/>
            <person name="Castellani M."/>
            <person name="Scott A."/>
            <person name="Toegelov H."/>
            <person name="Fuchs J."/>
            <person name="Mata-Sucre Y."/>
            <person name="Dias Y."/>
            <person name="Vanzela A.L.L."/>
            <person name="Huettel B."/>
            <person name="Almeida C.C.S."/>
            <person name="Simkova H."/>
            <person name="Souza G."/>
            <person name="Pedrosa-Harand A."/>
            <person name="Macas J."/>
            <person name="Mayer K.F.X."/>
            <person name="Houben A."/>
            <person name="Marques A."/>
        </authorList>
    </citation>
    <scope>NUCLEOTIDE SEQUENCE</scope>
    <source>
        <strain evidence="9">RhyBre1mFocal</strain>
    </source>
</reference>
<dbReference type="InterPro" id="IPR001005">
    <property type="entry name" value="SANT/Myb"/>
</dbReference>
<keyword evidence="6" id="KW-0539">Nucleus</keyword>
<protein>
    <submittedName>
        <fullName evidence="9">Uncharacterized protein</fullName>
    </submittedName>
</protein>
<comment type="caution">
    <text evidence="9">The sequence shown here is derived from an EMBL/GenBank/DDBJ whole genome shotgun (WGS) entry which is preliminary data.</text>
</comment>
<evidence type="ECO:0000256" key="2">
    <source>
        <dbReference type="ARBA" id="ARBA00022737"/>
    </source>
</evidence>
<proteinExistence type="predicted"/>
<dbReference type="PANTHER" id="PTHR47997:SF75">
    <property type="entry name" value="MYB DOMAIN PROTEIN 55"/>
    <property type="match status" value="1"/>
</dbReference>
<accession>A0A9Q0C6H9</accession>
<evidence type="ECO:0000256" key="3">
    <source>
        <dbReference type="ARBA" id="ARBA00023015"/>
    </source>
</evidence>
<dbReference type="GO" id="GO:0005634">
    <property type="term" value="C:nucleus"/>
    <property type="evidence" value="ECO:0007669"/>
    <property type="project" value="UniProtKB-SubCell"/>
</dbReference>
<keyword evidence="2" id="KW-0677">Repeat</keyword>
<name>A0A9Q0C6H9_9POAL</name>
<dbReference type="InterPro" id="IPR017930">
    <property type="entry name" value="Myb_dom"/>
</dbReference>
<dbReference type="CDD" id="cd00167">
    <property type="entry name" value="SANT"/>
    <property type="match status" value="2"/>
</dbReference>
<dbReference type="PANTHER" id="PTHR47997">
    <property type="entry name" value="MYB DOMAIN PROTEIN 55"/>
    <property type="match status" value="1"/>
</dbReference>
<evidence type="ECO:0000256" key="5">
    <source>
        <dbReference type="ARBA" id="ARBA00023163"/>
    </source>
</evidence>
<dbReference type="Pfam" id="PF00249">
    <property type="entry name" value="Myb_DNA-binding"/>
    <property type="match status" value="2"/>
</dbReference>
<sequence length="242" mass="28267">MERHPCNNKNPKRKRGLWLPHEDEKLYNFITRFGVTSWSSLPKQAGLERCGKSCRLRWMNYLNPELKRGPISQDEEDLIIALHKKFGNRWARIAESLPGRTDNEIKNYYNCRIKRKNFKYNITPNTYKPDEKLVEESDYTLTMAVTQPTCYFFNFQSTGVKEEKVQSNSGSNLNSSATYDMMNYSDIGISNENNEKSCNYIDFQSATQNEILTRSDCKEKIEEVQDVKSLEEYINCLSTLLC</sequence>
<feature type="domain" description="HTH myb-type" evidence="8">
    <location>
        <begin position="63"/>
        <end position="117"/>
    </location>
</feature>
<dbReference type="Proteomes" id="UP001151287">
    <property type="component" value="Unassembled WGS sequence"/>
</dbReference>
<dbReference type="OrthoDB" id="2143914at2759"/>
<evidence type="ECO:0000256" key="4">
    <source>
        <dbReference type="ARBA" id="ARBA00023125"/>
    </source>
</evidence>
<keyword evidence="10" id="KW-1185">Reference proteome</keyword>
<keyword evidence="5" id="KW-0804">Transcription</keyword>
<organism evidence="9 10">
    <name type="scientific">Rhynchospora breviuscula</name>
    <dbReference type="NCBI Taxonomy" id="2022672"/>
    <lineage>
        <taxon>Eukaryota</taxon>
        <taxon>Viridiplantae</taxon>
        <taxon>Streptophyta</taxon>
        <taxon>Embryophyta</taxon>
        <taxon>Tracheophyta</taxon>
        <taxon>Spermatophyta</taxon>
        <taxon>Magnoliopsida</taxon>
        <taxon>Liliopsida</taxon>
        <taxon>Poales</taxon>
        <taxon>Cyperaceae</taxon>
        <taxon>Cyperoideae</taxon>
        <taxon>Rhynchosporeae</taxon>
        <taxon>Rhynchospora</taxon>
    </lineage>
</organism>
<dbReference type="PROSITE" id="PS51294">
    <property type="entry name" value="HTH_MYB"/>
    <property type="match status" value="2"/>
</dbReference>
<dbReference type="EMBL" id="JAMQYH010000005">
    <property type="protein sequence ID" value="KAJ1688195.1"/>
    <property type="molecule type" value="Genomic_DNA"/>
</dbReference>
<dbReference type="SUPFAM" id="SSF46689">
    <property type="entry name" value="Homeodomain-like"/>
    <property type="match status" value="1"/>
</dbReference>
<dbReference type="FunFam" id="1.10.10.60:FF:000001">
    <property type="entry name" value="MYB-related transcription factor"/>
    <property type="match status" value="1"/>
</dbReference>
<comment type="subcellular location">
    <subcellularLocation>
        <location evidence="1">Nucleus</location>
    </subcellularLocation>
</comment>
<feature type="domain" description="Myb-like" evidence="7">
    <location>
        <begin position="63"/>
        <end position="113"/>
    </location>
</feature>
<evidence type="ECO:0000313" key="9">
    <source>
        <dbReference type="EMBL" id="KAJ1688195.1"/>
    </source>
</evidence>
<dbReference type="SMART" id="SM00717">
    <property type="entry name" value="SANT"/>
    <property type="match status" value="2"/>
</dbReference>
<keyword evidence="4" id="KW-0238">DNA-binding</keyword>
<dbReference type="GO" id="GO:0003677">
    <property type="term" value="F:DNA binding"/>
    <property type="evidence" value="ECO:0007669"/>
    <property type="project" value="UniProtKB-KW"/>
</dbReference>
<evidence type="ECO:0000259" key="7">
    <source>
        <dbReference type="PROSITE" id="PS50090"/>
    </source>
</evidence>
<keyword evidence="3" id="KW-0805">Transcription regulation</keyword>
<evidence type="ECO:0000256" key="6">
    <source>
        <dbReference type="ARBA" id="ARBA00023242"/>
    </source>
</evidence>
<feature type="domain" description="Myb-like" evidence="7">
    <location>
        <begin position="10"/>
        <end position="62"/>
    </location>
</feature>
<dbReference type="Gene3D" id="1.10.10.60">
    <property type="entry name" value="Homeodomain-like"/>
    <property type="match status" value="2"/>
</dbReference>
<evidence type="ECO:0000259" key="8">
    <source>
        <dbReference type="PROSITE" id="PS51294"/>
    </source>
</evidence>
<dbReference type="InterPro" id="IPR051953">
    <property type="entry name" value="Plant_SW-associated_TFs"/>
</dbReference>
<dbReference type="InterPro" id="IPR009057">
    <property type="entry name" value="Homeodomain-like_sf"/>
</dbReference>
<evidence type="ECO:0000256" key="1">
    <source>
        <dbReference type="ARBA" id="ARBA00004123"/>
    </source>
</evidence>
<evidence type="ECO:0000313" key="10">
    <source>
        <dbReference type="Proteomes" id="UP001151287"/>
    </source>
</evidence>